<dbReference type="AlphaFoldDB" id="A0A4V3RX06"/>
<dbReference type="EMBL" id="SRXW01000122">
    <property type="protein sequence ID" value="TGY84639.1"/>
    <property type="molecule type" value="Genomic_DNA"/>
</dbReference>
<sequence length="100" mass="11400">GADELPVDPTSDLPRGYEAHEVEPERDVMDTWATSSVSAQLNSRAISEDFALDYETHKRLFPMALRPQAHEIIRTWAFYTIVKAPHHEQTIPWRNIAISG</sequence>
<dbReference type="GO" id="GO:0016874">
    <property type="term" value="F:ligase activity"/>
    <property type="evidence" value="ECO:0007669"/>
    <property type="project" value="UniProtKB-KW"/>
</dbReference>
<dbReference type="Proteomes" id="UP000308054">
    <property type="component" value="Unassembled WGS sequence"/>
</dbReference>
<name>A0A4V3RX06_9PROT</name>
<feature type="region of interest" description="Disordered" evidence="1">
    <location>
        <begin position="1"/>
        <end position="24"/>
    </location>
</feature>
<feature type="non-terminal residue" evidence="2">
    <location>
        <position position="1"/>
    </location>
</feature>
<evidence type="ECO:0000313" key="3">
    <source>
        <dbReference type="Proteomes" id="UP000308054"/>
    </source>
</evidence>
<proteinExistence type="predicted"/>
<protein>
    <submittedName>
        <fullName evidence="2">Valine--tRNA ligase</fullName>
    </submittedName>
</protein>
<dbReference type="SUPFAM" id="SSF52374">
    <property type="entry name" value="Nucleotidylyl transferase"/>
    <property type="match status" value="1"/>
</dbReference>
<dbReference type="InterPro" id="IPR014729">
    <property type="entry name" value="Rossmann-like_a/b/a_fold"/>
</dbReference>
<gene>
    <name evidence="2" type="ORF">E5163_16980</name>
</gene>
<evidence type="ECO:0000256" key="1">
    <source>
        <dbReference type="SAM" id="MobiDB-lite"/>
    </source>
</evidence>
<organism evidence="2 3">
    <name type="scientific">Marinicauda algicola</name>
    <dbReference type="NCBI Taxonomy" id="2029849"/>
    <lineage>
        <taxon>Bacteria</taxon>
        <taxon>Pseudomonadati</taxon>
        <taxon>Pseudomonadota</taxon>
        <taxon>Alphaproteobacteria</taxon>
        <taxon>Maricaulales</taxon>
        <taxon>Maricaulaceae</taxon>
        <taxon>Marinicauda</taxon>
    </lineage>
</organism>
<dbReference type="Gene3D" id="3.40.50.620">
    <property type="entry name" value="HUPs"/>
    <property type="match status" value="1"/>
</dbReference>
<evidence type="ECO:0000313" key="2">
    <source>
        <dbReference type="EMBL" id="TGY84639.1"/>
    </source>
</evidence>
<feature type="compositionally biased region" description="Basic and acidic residues" evidence="1">
    <location>
        <begin position="15"/>
        <end position="24"/>
    </location>
</feature>
<reference evidence="2 3" key="1">
    <citation type="journal article" date="2017" name="Int. J. Syst. Evol. Microbiol.">
        <title>Marinicauda algicola sp. nov., isolated from a marine red alga Rhodosorus marinus.</title>
        <authorList>
            <person name="Jeong S.E."/>
            <person name="Jeon S.H."/>
            <person name="Chun B.H."/>
            <person name="Kim D.W."/>
            <person name="Jeon C.O."/>
        </authorList>
    </citation>
    <scope>NUCLEOTIDE SEQUENCE [LARGE SCALE GENOMIC DNA]</scope>
    <source>
        <strain evidence="2 3">JCM 31718</strain>
    </source>
</reference>
<keyword evidence="3" id="KW-1185">Reference proteome</keyword>
<keyword evidence="2" id="KW-0436">Ligase</keyword>
<feature type="non-terminal residue" evidence="2">
    <location>
        <position position="100"/>
    </location>
</feature>
<comment type="caution">
    <text evidence="2">The sequence shown here is derived from an EMBL/GenBank/DDBJ whole genome shotgun (WGS) entry which is preliminary data.</text>
</comment>
<accession>A0A4V3RX06</accession>